<evidence type="ECO:0000313" key="3">
    <source>
        <dbReference type="Proteomes" id="UP000248916"/>
    </source>
</evidence>
<name>A0A2W7NBP2_9RHOB</name>
<accession>A0A2W7NBP2</accession>
<sequence length="67" mass="7134">MSRLILAMAVLAVVSSMAYLALSLLRGAASAGRERIERIEFGGGTMQKMSYVLLVALILYTAIWGGA</sequence>
<comment type="caution">
    <text evidence="2">The sequence shown here is derived from an EMBL/GenBank/DDBJ whole genome shotgun (WGS) entry which is preliminary data.</text>
</comment>
<keyword evidence="3" id="KW-1185">Reference proteome</keyword>
<dbReference type="RefSeq" id="WP_111536653.1">
    <property type="nucleotide sequence ID" value="NZ_QKZL01000004.1"/>
</dbReference>
<dbReference type="AlphaFoldDB" id="A0A2W7NBP2"/>
<dbReference type="EMBL" id="QKZL01000004">
    <property type="protein sequence ID" value="PZX17771.1"/>
    <property type="molecule type" value="Genomic_DNA"/>
</dbReference>
<keyword evidence="1" id="KW-0812">Transmembrane</keyword>
<proteinExistence type="predicted"/>
<evidence type="ECO:0000313" key="2">
    <source>
        <dbReference type="EMBL" id="PZX17771.1"/>
    </source>
</evidence>
<reference evidence="2 3" key="1">
    <citation type="submission" date="2018-06" db="EMBL/GenBank/DDBJ databases">
        <title>Genomic Encyclopedia of Archaeal and Bacterial Type Strains, Phase II (KMG-II): from individual species to whole genera.</title>
        <authorList>
            <person name="Goeker M."/>
        </authorList>
    </citation>
    <scope>NUCLEOTIDE SEQUENCE [LARGE SCALE GENOMIC DNA]</scope>
    <source>
        <strain evidence="2 3">DSM 22009</strain>
    </source>
</reference>
<evidence type="ECO:0000256" key="1">
    <source>
        <dbReference type="SAM" id="Phobius"/>
    </source>
</evidence>
<keyword evidence="1" id="KW-0472">Membrane</keyword>
<protein>
    <submittedName>
        <fullName evidence="2">Uncharacterized protein</fullName>
    </submittedName>
</protein>
<feature type="transmembrane region" description="Helical" evidence="1">
    <location>
        <begin position="49"/>
        <end position="66"/>
    </location>
</feature>
<dbReference type="OrthoDB" id="7875988at2"/>
<organism evidence="2 3">
    <name type="scientific">Palleronia aestuarii</name>
    <dbReference type="NCBI Taxonomy" id="568105"/>
    <lineage>
        <taxon>Bacteria</taxon>
        <taxon>Pseudomonadati</taxon>
        <taxon>Pseudomonadota</taxon>
        <taxon>Alphaproteobacteria</taxon>
        <taxon>Rhodobacterales</taxon>
        <taxon>Roseobacteraceae</taxon>
        <taxon>Palleronia</taxon>
    </lineage>
</organism>
<keyword evidence="1" id="KW-1133">Transmembrane helix</keyword>
<gene>
    <name evidence="2" type="ORF">LX81_01500</name>
</gene>
<dbReference type="Proteomes" id="UP000248916">
    <property type="component" value="Unassembled WGS sequence"/>
</dbReference>